<evidence type="ECO:0000256" key="1">
    <source>
        <dbReference type="SAM" id="MobiDB-lite"/>
    </source>
</evidence>
<keyword evidence="3" id="KW-1185">Reference proteome</keyword>
<reference evidence="2 3" key="1">
    <citation type="submission" date="2018-11" db="EMBL/GenBank/DDBJ databases">
        <title>Gordonia insulae sp. nov., isolated from an island soil.</title>
        <authorList>
            <person name="Kim Y.S."/>
            <person name="Kim S.B."/>
        </authorList>
    </citation>
    <scope>NUCLEOTIDE SEQUENCE [LARGE SCALE GENOMIC DNA]</scope>
    <source>
        <strain evidence="2 3">MMS17-SY073</strain>
    </source>
</reference>
<dbReference type="Proteomes" id="UP000271469">
    <property type="component" value="Chromosome"/>
</dbReference>
<gene>
    <name evidence="2" type="ORF">D7316_00604</name>
</gene>
<protein>
    <submittedName>
        <fullName evidence="2">Uncharacterized protein</fullName>
    </submittedName>
</protein>
<evidence type="ECO:0000313" key="3">
    <source>
        <dbReference type="Proteomes" id="UP000271469"/>
    </source>
</evidence>
<organism evidence="2 3">
    <name type="scientific">Gordonia insulae</name>
    <dbReference type="NCBI Taxonomy" id="2420509"/>
    <lineage>
        <taxon>Bacteria</taxon>
        <taxon>Bacillati</taxon>
        <taxon>Actinomycetota</taxon>
        <taxon>Actinomycetes</taxon>
        <taxon>Mycobacteriales</taxon>
        <taxon>Gordoniaceae</taxon>
        <taxon>Gordonia</taxon>
    </lineage>
</organism>
<feature type="region of interest" description="Disordered" evidence="1">
    <location>
        <begin position="165"/>
        <end position="192"/>
    </location>
</feature>
<feature type="region of interest" description="Disordered" evidence="1">
    <location>
        <begin position="71"/>
        <end position="93"/>
    </location>
</feature>
<dbReference type="KEGG" id="gom:D7316_00604"/>
<evidence type="ECO:0000313" key="2">
    <source>
        <dbReference type="EMBL" id="AZG44024.1"/>
    </source>
</evidence>
<sequence length="355" mass="35803">MTTASADLGPTALPVPPEVRALADELAPGRWPTADVAAVRESAARCRDLAARAAALAADVDGAHRDHATGSGDFHEGISRGHHELTGSSSTGLGRLTGRLEAAASALEDYADAAVSAHNEMAVIASVADRERLRSDLLSTLGDDSARVVAAGAGRMALTAAGDDYTDQANDAGQRHHDGDQPPPAATSGMMPFSALGGLAAGAGALAGRHAGAGMIDESSLAEIDSDWLQRRAAQLQAGLPSSVAGSVRMAIGVGTATDGSRAVVVGTSDPYPYEREGTELGPGETLVGNGRAAELAIVDHMIRTGVDPHAIAAATPMSSETMGALMGTGAELFAPDDGAEPGVHWLPDDGGDQS</sequence>
<dbReference type="RefSeq" id="WP_197718174.1">
    <property type="nucleotide sequence ID" value="NZ_CP033972.1"/>
</dbReference>
<accession>A0A3G8JGA0</accession>
<name>A0A3G8JGA0_9ACTN</name>
<feature type="compositionally biased region" description="Basic and acidic residues" evidence="1">
    <location>
        <begin position="71"/>
        <end position="85"/>
    </location>
</feature>
<dbReference type="AlphaFoldDB" id="A0A3G8JGA0"/>
<dbReference type="EMBL" id="CP033972">
    <property type="protein sequence ID" value="AZG44024.1"/>
    <property type="molecule type" value="Genomic_DNA"/>
</dbReference>
<proteinExistence type="predicted"/>